<dbReference type="Pfam" id="PF02747">
    <property type="entry name" value="PCNA_C"/>
    <property type="match status" value="1"/>
</dbReference>
<dbReference type="AlphaFoldDB" id="A0A7J8T5L1"/>
<evidence type="ECO:0000256" key="1">
    <source>
        <dbReference type="SAM" id="Phobius"/>
    </source>
</evidence>
<dbReference type="GO" id="GO:0019985">
    <property type="term" value="P:translesion synthesis"/>
    <property type="evidence" value="ECO:0007669"/>
    <property type="project" value="TreeGrafter"/>
</dbReference>
<dbReference type="GO" id="GO:0030337">
    <property type="term" value="F:DNA polymerase processivity factor activity"/>
    <property type="evidence" value="ECO:0007669"/>
    <property type="project" value="InterPro"/>
</dbReference>
<comment type="caution">
    <text evidence="3">The sequence shown here is derived from an EMBL/GenBank/DDBJ whole genome shotgun (WGS) entry which is preliminary data.</text>
</comment>
<dbReference type="InterPro" id="IPR046938">
    <property type="entry name" value="DNA_clamp_sf"/>
</dbReference>
<dbReference type="GO" id="GO:0006272">
    <property type="term" value="P:leading strand elongation"/>
    <property type="evidence" value="ECO:0007669"/>
    <property type="project" value="TreeGrafter"/>
</dbReference>
<protein>
    <recommendedName>
        <fullName evidence="2">Proliferating cell nuclear antigen PCNA C-terminal domain-containing protein</fullName>
    </recommendedName>
</protein>
<proteinExistence type="predicted"/>
<dbReference type="Proteomes" id="UP000593561">
    <property type="component" value="Unassembled WGS sequence"/>
</dbReference>
<dbReference type="PANTHER" id="PTHR11352">
    <property type="entry name" value="PROLIFERATING CELL NUCLEAR ANTIGEN"/>
    <property type="match status" value="1"/>
</dbReference>
<sequence length="192" mass="21395">MMISSQSRLMMAVILLLSCSKVPVSVLFWVFFAQDKISDFEMKLMDIDSEHLGIPEAEYQSIVRMPSAEFARICKDLASIGDTVVISVTKEGVKFSTRGDIGTANIVLRQNTTVDKPEEATIIEMNEPVSLTFALRYMNSFTKATPLSSTVTISLSSELPVVVEYKIAEMGHIRFYLAPKIEEDEDETNPQG</sequence>
<reference evidence="3 4" key="1">
    <citation type="journal article" date="2019" name="Genome Biol. Evol.">
        <title>Insights into the evolution of the New World diploid cottons (Gossypium, subgenus Houzingenia) based on genome sequencing.</title>
        <authorList>
            <person name="Grover C.E."/>
            <person name="Arick M.A. 2nd"/>
            <person name="Thrash A."/>
            <person name="Conover J.L."/>
            <person name="Sanders W.S."/>
            <person name="Peterson D.G."/>
            <person name="Frelichowski J.E."/>
            <person name="Scheffler J.A."/>
            <person name="Scheffler B.E."/>
            <person name="Wendel J.F."/>
        </authorList>
    </citation>
    <scope>NUCLEOTIDE SEQUENCE [LARGE SCALE GENOMIC DNA]</scope>
    <source>
        <strain evidence="3">27</strain>
        <tissue evidence="3">Leaf</tissue>
    </source>
</reference>
<dbReference type="InterPro" id="IPR022649">
    <property type="entry name" value="Pr_cel_nuc_antig_C"/>
</dbReference>
<dbReference type="EMBL" id="JABFAC010000013">
    <property type="protein sequence ID" value="MBA0633340.1"/>
    <property type="molecule type" value="Genomic_DNA"/>
</dbReference>
<dbReference type="GO" id="GO:0006298">
    <property type="term" value="P:mismatch repair"/>
    <property type="evidence" value="ECO:0007669"/>
    <property type="project" value="TreeGrafter"/>
</dbReference>
<dbReference type="CDD" id="cd00577">
    <property type="entry name" value="PCNA"/>
    <property type="match status" value="1"/>
</dbReference>
<keyword evidence="4" id="KW-1185">Reference proteome</keyword>
<dbReference type="GO" id="GO:0006275">
    <property type="term" value="P:regulation of DNA replication"/>
    <property type="evidence" value="ECO:0007669"/>
    <property type="project" value="InterPro"/>
</dbReference>
<evidence type="ECO:0000313" key="3">
    <source>
        <dbReference type="EMBL" id="MBA0633340.1"/>
    </source>
</evidence>
<keyword evidence="1" id="KW-1133">Transmembrane helix</keyword>
<evidence type="ECO:0000313" key="4">
    <source>
        <dbReference type="Proteomes" id="UP000593561"/>
    </source>
</evidence>
<keyword evidence="1" id="KW-0812">Transmembrane</keyword>
<accession>A0A7J8T5L1</accession>
<dbReference type="InterPro" id="IPR000730">
    <property type="entry name" value="Pr_cel_nuc_antig"/>
</dbReference>
<keyword evidence="1" id="KW-0472">Membrane</keyword>
<feature type="domain" description="Proliferating cell nuclear antigen PCNA C-terminal" evidence="2">
    <location>
        <begin position="53"/>
        <end position="180"/>
    </location>
</feature>
<dbReference type="GO" id="GO:0003677">
    <property type="term" value="F:DNA binding"/>
    <property type="evidence" value="ECO:0007669"/>
    <property type="project" value="InterPro"/>
</dbReference>
<organism evidence="3 4">
    <name type="scientific">Gossypium davidsonii</name>
    <name type="common">Davidson's cotton</name>
    <name type="synonym">Gossypium klotzschianum subsp. davidsonii</name>
    <dbReference type="NCBI Taxonomy" id="34287"/>
    <lineage>
        <taxon>Eukaryota</taxon>
        <taxon>Viridiplantae</taxon>
        <taxon>Streptophyta</taxon>
        <taxon>Embryophyta</taxon>
        <taxon>Tracheophyta</taxon>
        <taxon>Spermatophyta</taxon>
        <taxon>Magnoliopsida</taxon>
        <taxon>eudicotyledons</taxon>
        <taxon>Gunneridae</taxon>
        <taxon>Pentapetalae</taxon>
        <taxon>rosids</taxon>
        <taxon>malvids</taxon>
        <taxon>Malvales</taxon>
        <taxon>Malvaceae</taxon>
        <taxon>Malvoideae</taxon>
        <taxon>Gossypium</taxon>
    </lineage>
</organism>
<dbReference type="PRINTS" id="PR00339">
    <property type="entry name" value="PCNACYCLIN"/>
</dbReference>
<name>A0A7J8T5L1_GOSDV</name>
<evidence type="ECO:0000259" key="2">
    <source>
        <dbReference type="Pfam" id="PF02747"/>
    </source>
</evidence>
<dbReference type="SUPFAM" id="SSF55979">
    <property type="entry name" value="DNA clamp"/>
    <property type="match status" value="1"/>
</dbReference>
<dbReference type="Gene3D" id="3.70.10.10">
    <property type="match status" value="1"/>
</dbReference>
<feature type="transmembrane region" description="Helical" evidence="1">
    <location>
        <begin position="12"/>
        <end position="32"/>
    </location>
</feature>
<dbReference type="PANTHER" id="PTHR11352:SF12">
    <property type="entry name" value="PROLIFERATING CELL NUCLEAR ANTIGEN"/>
    <property type="match status" value="1"/>
</dbReference>
<dbReference type="GO" id="GO:0043626">
    <property type="term" value="C:PCNA complex"/>
    <property type="evidence" value="ECO:0007669"/>
    <property type="project" value="TreeGrafter"/>
</dbReference>
<gene>
    <name evidence="3" type="ORF">Godav_001959</name>
</gene>
<dbReference type="NCBIfam" id="TIGR00590">
    <property type="entry name" value="pcna"/>
    <property type="match status" value="1"/>
</dbReference>